<evidence type="ECO:0000313" key="3">
    <source>
        <dbReference type="Proteomes" id="UP001552594"/>
    </source>
</evidence>
<keyword evidence="1" id="KW-0472">Membrane</keyword>
<keyword evidence="3" id="KW-1185">Reference proteome</keyword>
<protein>
    <recommendedName>
        <fullName evidence="4">ABC transporter</fullName>
    </recommendedName>
</protein>
<comment type="caution">
    <text evidence="2">The sequence shown here is derived from an EMBL/GenBank/DDBJ whole genome shotgun (WGS) entry which is preliminary data.</text>
</comment>
<accession>A0ABV3JXR6</accession>
<organism evidence="2 3">
    <name type="scientific">Streptomyces orinoci</name>
    <name type="common">Streptoverticillium orinoci</name>
    <dbReference type="NCBI Taxonomy" id="67339"/>
    <lineage>
        <taxon>Bacteria</taxon>
        <taxon>Bacillati</taxon>
        <taxon>Actinomycetota</taxon>
        <taxon>Actinomycetes</taxon>
        <taxon>Kitasatosporales</taxon>
        <taxon>Streptomycetaceae</taxon>
        <taxon>Streptomyces</taxon>
    </lineage>
</organism>
<evidence type="ECO:0000313" key="2">
    <source>
        <dbReference type="EMBL" id="MEV5507089.1"/>
    </source>
</evidence>
<dbReference type="RefSeq" id="WP_109280698.1">
    <property type="nucleotide sequence ID" value="NZ_JBFAUK010000006.1"/>
</dbReference>
<feature type="transmembrane region" description="Helical" evidence="1">
    <location>
        <begin position="151"/>
        <end position="169"/>
    </location>
</feature>
<keyword evidence="1" id="KW-0812">Transmembrane</keyword>
<evidence type="ECO:0000256" key="1">
    <source>
        <dbReference type="SAM" id="Phobius"/>
    </source>
</evidence>
<feature type="transmembrane region" description="Helical" evidence="1">
    <location>
        <begin position="18"/>
        <end position="36"/>
    </location>
</feature>
<sequence length="218" mass="22459">MIALIRYNFATTLHTQRYLPPVFLFLGLLAVLTVNGGGSLPAAYASAAGALFVSSAWLATAVLGVDDPAQRAIVVVSAGRSLKVLLASVLSVLLGCLVLLVTGLVFPLWMGSYRLTPAGLLLGVEAQLTGACTGIAIGLPCSRLLFRRQGHALLTAVALLMGTLFTQGLPPLNRLLRLMATTDDPARLLAPGGAMLLVAVALLATATAATQFLSGGKP</sequence>
<gene>
    <name evidence="2" type="ORF">AB0L16_11480</name>
</gene>
<proteinExistence type="predicted"/>
<reference evidence="2 3" key="1">
    <citation type="submission" date="2024-06" db="EMBL/GenBank/DDBJ databases">
        <title>The Natural Products Discovery Center: Release of the First 8490 Sequenced Strains for Exploring Actinobacteria Biosynthetic Diversity.</title>
        <authorList>
            <person name="Kalkreuter E."/>
            <person name="Kautsar S.A."/>
            <person name="Yang D."/>
            <person name="Bader C.D."/>
            <person name="Teijaro C.N."/>
            <person name="Fluegel L."/>
            <person name="Davis C.M."/>
            <person name="Simpson J.R."/>
            <person name="Lauterbach L."/>
            <person name="Steele A.D."/>
            <person name="Gui C."/>
            <person name="Meng S."/>
            <person name="Li G."/>
            <person name="Viehrig K."/>
            <person name="Ye F."/>
            <person name="Su P."/>
            <person name="Kiefer A.F."/>
            <person name="Nichols A."/>
            <person name="Cepeda A.J."/>
            <person name="Yan W."/>
            <person name="Fan B."/>
            <person name="Jiang Y."/>
            <person name="Adhikari A."/>
            <person name="Zheng C.-J."/>
            <person name="Schuster L."/>
            <person name="Cowan T.M."/>
            <person name="Smanski M.J."/>
            <person name="Chevrette M.G."/>
            <person name="De Carvalho L.P.S."/>
            <person name="Shen B."/>
        </authorList>
    </citation>
    <scope>NUCLEOTIDE SEQUENCE [LARGE SCALE GENOMIC DNA]</scope>
    <source>
        <strain evidence="2 3">NPDC052347</strain>
    </source>
</reference>
<feature type="transmembrane region" description="Helical" evidence="1">
    <location>
        <begin position="42"/>
        <end position="63"/>
    </location>
</feature>
<feature type="transmembrane region" description="Helical" evidence="1">
    <location>
        <begin position="189"/>
        <end position="213"/>
    </location>
</feature>
<dbReference type="EMBL" id="JBFAUK010000006">
    <property type="protein sequence ID" value="MEV5507089.1"/>
    <property type="molecule type" value="Genomic_DNA"/>
</dbReference>
<feature type="transmembrane region" description="Helical" evidence="1">
    <location>
        <begin position="84"/>
        <end position="106"/>
    </location>
</feature>
<keyword evidence="1" id="KW-1133">Transmembrane helix</keyword>
<name>A0ABV3JXR6_STRON</name>
<evidence type="ECO:0008006" key="4">
    <source>
        <dbReference type="Google" id="ProtNLM"/>
    </source>
</evidence>
<dbReference type="Proteomes" id="UP001552594">
    <property type="component" value="Unassembled WGS sequence"/>
</dbReference>